<evidence type="ECO:0000313" key="2">
    <source>
        <dbReference type="EMBL" id="CAF9904779.1"/>
    </source>
</evidence>
<comment type="caution">
    <text evidence="2">The sequence shown here is derived from an EMBL/GenBank/DDBJ whole genome shotgun (WGS) entry which is preliminary data.</text>
</comment>
<evidence type="ECO:0000256" key="1">
    <source>
        <dbReference type="SAM" id="SignalP"/>
    </source>
</evidence>
<proteinExistence type="predicted"/>
<evidence type="ECO:0000313" key="3">
    <source>
        <dbReference type="Proteomes" id="UP000664521"/>
    </source>
</evidence>
<protein>
    <submittedName>
        <fullName evidence="2">Uncharacterized protein</fullName>
    </submittedName>
</protein>
<sequence length="191" mass="21844">MQHPESLISVQFLIISFSILQTVFAFPPSTPDFNAAVAPRNIPFPQHFASQNHRSLRKRIGADLEEGWHMTIDNYEMFIPLGFAAAEMIRFYTVLLNQSRRRANDGDPALSRFHMVVGSLKIAFASTDPITWDWVTNFTEEILEFTRRGFMGAYFIKYWHDDGTIVSIKMALEDETLHRLAFGEGSADSHN</sequence>
<reference evidence="2" key="1">
    <citation type="submission" date="2021-03" db="EMBL/GenBank/DDBJ databases">
        <authorList>
            <person name="Tagirdzhanova G."/>
        </authorList>
    </citation>
    <scope>NUCLEOTIDE SEQUENCE</scope>
</reference>
<feature type="signal peptide" evidence="1">
    <location>
        <begin position="1"/>
        <end position="25"/>
    </location>
</feature>
<feature type="chain" id="PRO_5034566868" evidence="1">
    <location>
        <begin position="26"/>
        <end position="191"/>
    </location>
</feature>
<dbReference type="EMBL" id="CAJPDS010000003">
    <property type="protein sequence ID" value="CAF9904779.1"/>
    <property type="molecule type" value="Genomic_DNA"/>
</dbReference>
<dbReference type="Proteomes" id="UP000664521">
    <property type="component" value="Unassembled WGS sequence"/>
</dbReference>
<name>A0A8H3I909_9LECA</name>
<keyword evidence="3" id="KW-1185">Reference proteome</keyword>
<accession>A0A8H3I909</accession>
<organism evidence="2 3">
    <name type="scientific">Heterodermia speciosa</name>
    <dbReference type="NCBI Taxonomy" id="116794"/>
    <lineage>
        <taxon>Eukaryota</taxon>
        <taxon>Fungi</taxon>
        <taxon>Dikarya</taxon>
        <taxon>Ascomycota</taxon>
        <taxon>Pezizomycotina</taxon>
        <taxon>Lecanoromycetes</taxon>
        <taxon>OSLEUM clade</taxon>
        <taxon>Lecanoromycetidae</taxon>
        <taxon>Caliciales</taxon>
        <taxon>Physciaceae</taxon>
        <taxon>Heterodermia</taxon>
    </lineage>
</organism>
<keyword evidence="1" id="KW-0732">Signal</keyword>
<gene>
    <name evidence="2" type="ORF">HETSPECPRED_004785</name>
</gene>
<dbReference type="AlphaFoldDB" id="A0A8H3I909"/>